<gene>
    <name evidence="2" type="ORF">QYF49_03320</name>
</gene>
<keyword evidence="1" id="KW-0175">Coiled coil</keyword>
<dbReference type="RefSeq" id="WP_290398201.1">
    <property type="nucleotide sequence ID" value="NZ_JAUHLN010000001.1"/>
</dbReference>
<comment type="caution">
    <text evidence="2">The sequence shown here is derived from an EMBL/GenBank/DDBJ whole genome shotgun (WGS) entry which is preliminary data.</text>
</comment>
<proteinExistence type="predicted"/>
<dbReference type="EMBL" id="JAUHLN010000001">
    <property type="protein sequence ID" value="MDN4072062.1"/>
    <property type="molecule type" value="Genomic_DNA"/>
</dbReference>
<evidence type="ECO:0000313" key="2">
    <source>
        <dbReference type="EMBL" id="MDN4072062.1"/>
    </source>
</evidence>
<organism evidence="2 3">
    <name type="scientific">Fictibacillus terranigra</name>
    <dbReference type="NCBI Taxonomy" id="3058424"/>
    <lineage>
        <taxon>Bacteria</taxon>
        <taxon>Bacillati</taxon>
        <taxon>Bacillota</taxon>
        <taxon>Bacilli</taxon>
        <taxon>Bacillales</taxon>
        <taxon>Fictibacillaceae</taxon>
        <taxon>Fictibacillus</taxon>
    </lineage>
</organism>
<keyword evidence="3" id="KW-1185">Reference proteome</keyword>
<feature type="coiled-coil region" evidence="1">
    <location>
        <begin position="16"/>
        <end position="43"/>
    </location>
</feature>
<evidence type="ECO:0000313" key="3">
    <source>
        <dbReference type="Proteomes" id="UP001168694"/>
    </source>
</evidence>
<dbReference type="Proteomes" id="UP001168694">
    <property type="component" value="Unassembled WGS sequence"/>
</dbReference>
<protein>
    <submittedName>
        <fullName evidence="2">Uncharacterized protein</fullName>
    </submittedName>
</protein>
<sequence>MKIDEKKLYLLLLQRMEEALGRLDRYQAKLDIIESNFNKLERGMDNYHYAILERFEQMEHYISYLEHEIEVLQRHVPAHEEILPLQ</sequence>
<reference evidence="2" key="1">
    <citation type="submission" date="2023-06" db="EMBL/GenBank/DDBJ databases">
        <title>Draft Genome Sequences of Representative Paenibacillus Polymyxa, Bacillus cereus, Fictibacillus sp., and Brevibacillus agri Strains Isolated from Amazonian Dark Earth.</title>
        <authorList>
            <person name="Pellegrinetti T.A."/>
            <person name="Cunha I.C.M."/>
            <person name="Chaves M.G."/>
            <person name="Freitas A.S."/>
            <person name="Silva A.V.R."/>
            <person name="Tsai S.M."/>
            <person name="Mendes L.W."/>
        </authorList>
    </citation>
    <scope>NUCLEOTIDE SEQUENCE</scope>
    <source>
        <strain evidence="2">CENA-BCM004</strain>
    </source>
</reference>
<accession>A0ABT8E2C4</accession>
<name>A0ABT8E2C4_9BACL</name>
<evidence type="ECO:0000256" key="1">
    <source>
        <dbReference type="SAM" id="Coils"/>
    </source>
</evidence>